<dbReference type="OrthoDB" id="6280410at2759"/>
<gene>
    <name evidence="2" type="ORF">SSLN_LOCUS18759</name>
</gene>
<evidence type="ECO:0000313" key="4">
    <source>
        <dbReference type="WBParaSite" id="SSLN_0001947301-mRNA-1"/>
    </source>
</evidence>
<proteinExistence type="predicted"/>
<dbReference type="EMBL" id="UYSU01045230">
    <property type="protein sequence ID" value="VDM05145.1"/>
    <property type="molecule type" value="Genomic_DNA"/>
</dbReference>
<dbReference type="PROSITE" id="PS51375">
    <property type="entry name" value="PPR"/>
    <property type="match status" value="1"/>
</dbReference>
<dbReference type="Gene3D" id="1.25.40.10">
    <property type="entry name" value="Tetratricopeptide repeat domain"/>
    <property type="match status" value="1"/>
</dbReference>
<dbReference type="AlphaFoldDB" id="A0A183TQL1"/>
<protein>
    <submittedName>
        <fullName evidence="4">Pentatricopeptide repeat-containing protein</fullName>
    </submittedName>
</protein>
<keyword evidence="3" id="KW-1185">Reference proteome</keyword>
<reference evidence="2 3" key="2">
    <citation type="submission" date="2018-11" db="EMBL/GenBank/DDBJ databases">
        <authorList>
            <consortium name="Pathogen Informatics"/>
        </authorList>
    </citation>
    <scope>NUCLEOTIDE SEQUENCE [LARGE SCALE GENOMIC DNA]</scope>
    <source>
        <strain evidence="2 3">NST_G2</strain>
    </source>
</reference>
<dbReference type="STRING" id="70667.A0A183TQL1"/>
<accession>A0A183TQL1</accession>
<evidence type="ECO:0000313" key="3">
    <source>
        <dbReference type="Proteomes" id="UP000275846"/>
    </source>
</evidence>
<dbReference type="Pfam" id="PF01535">
    <property type="entry name" value="PPR"/>
    <property type="match status" value="1"/>
</dbReference>
<dbReference type="NCBIfam" id="TIGR00756">
    <property type="entry name" value="PPR"/>
    <property type="match status" value="1"/>
</dbReference>
<evidence type="ECO:0000313" key="2">
    <source>
        <dbReference type="EMBL" id="VDM05145.1"/>
    </source>
</evidence>
<name>A0A183TQL1_SCHSO</name>
<dbReference type="WBParaSite" id="SSLN_0001947301-mRNA-1">
    <property type="protein sequence ID" value="SSLN_0001947301-mRNA-1"/>
    <property type="gene ID" value="SSLN_0001947301"/>
</dbReference>
<feature type="repeat" description="PPR" evidence="1">
    <location>
        <begin position="113"/>
        <end position="147"/>
    </location>
</feature>
<dbReference type="InterPro" id="IPR011990">
    <property type="entry name" value="TPR-like_helical_dom_sf"/>
</dbReference>
<dbReference type="InterPro" id="IPR002885">
    <property type="entry name" value="PPR_rpt"/>
</dbReference>
<evidence type="ECO:0000256" key="1">
    <source>
        <dbReference type="PROSITE-ProRule" id="PRU00708"/>
    </source>
</evidence>
<organism evidence="4">
    <name type="scientific">Schistocephalus solidus</name>
    <name type="common">Tapeworm</name>
    <dbReference type="NCBI Taxonomy" id="70667"/>
    <lineage>
        <taxon>Eukaryota</taxon>
        <taxon>Metazoa</taxon>
        <taxon>Spiralia</taxon>
        <taxon>Lophotrochozoa</taxon>
        <taxon>Platyhelminthes</taxon>
        <taxon>Cestoda</taxon>
        <taxon>Eucestoda</taxon>
        <taxon>Diphyllobothriidea</taxon>
        <taxon>Diphyllobothriidae</taxon>
        <taxon>Schistocephalus</taxon>
    </lineage>
</organism>
<reference evidence="4" key="1">
    <citation type="submission" date="2016-06" db="UniProtKB">
        <authorList>
            <consortium name="WormBaseParasite"/>
        </authorList>
    </citation>
    <scope>IDENTIFICATION</scope>
</reference>
<dbReference type="Proteomes" id="UP000275846">
    <property type="component" value="Unassembled WGS sequence"/>
</dbReference>
<sequence length="235" mass="26769">MHPKCLSCIYTDQSTGKRPSHVSLPLHIEDSLFPEEDIVEPEALIPRESEDEPSSQGITTAIDHHLRLSRTDRTHEPNWYLGRIHRFCQAGNTQAALHMFFVRMLTRDRVMPDRNLIHVLLSGLASVGDSDSAFKVYRKMTELGIPATHSTYSRLFNHKDILGEEVYHVDVKLTFTELTCLQEERCPMHLSSSRKPSLTGAYRSNTEFYFVSDTACNLTRLHLPGRKSSESAKSK</sequence>